<dbReference type="EMBL" id="JABXYM010000001">
    <property type="protein sequence ID" value="MCR6097151.1"/>
    <property type="molecule type" value="Genomic_DNA"/>
</dbReference>
<accession>A0A9Q4B2Q4</accession>
<feature type="domain" description="Rhodanese" evidence="1">
    <location>
        <begin position="15"/>
        <end position="98"/>
    </location>
</feature>
<keyword evidence="3" id="KW-1185">Reference proteome</keyword>
<reference evidence="2" key="1">
    <citation type="submission" date="2020-06" db="EMBL/GenBank/DDBJ databases">
        <title>Insight into the genomes of haloalkaliphilic bacilli from Kenyan soda lakes.</title>
        <authorList>
            <person name="Mwirichia R."/>
            <person name="Villamizar G.C."/>
            <person name="Poehlein A."/>
            <person name="Mugweru J."/>
            <person name="Kipnyargis A."/>
            <person name="Kiplimo D."/>
            <person name="Orwa P."/>
            <person name="Daniel R."/>
        </authorList>
    </citation>
    <scope>NUCLEOTIDE SEQUENCE</scope>
    <source>
        <strain evidence="2">B1096_S55</strain>
    </source>
</reference>
<sequence length="98" mass="11085">MKDYSTHEVHELIQDNNELVVIDVREHEEVSTGKIPTAVHIPLDELPHAISHLDKDKQYIMVCRSGARSNKATEFMNASGFNACNMTGGMLDWKFDVN</sequence>
<dbReference type="SMART" id="SM00450">
    <property type="entry name" value="RHOD"/>
    <property type="match status" value="1"/>
</dbReference>
<dbReference type="Pfam" id="PF00581">
    <property type="entry name" value="Rhodanese"/>
    <property type="match status" value="1"/>
</dbReference>
<dbReference type="PANTHER" id="PTHR43031">
    <property type="entry name" value="FAD-DEPENDENT OXIDOREDUCTASE"/>
    <property type="match status" value="1"/>
</dbReference>
<dbReference type="InterPro" id="IPR001763">
    <property type="entry name" value="Rhodanese-like_dom"/>
</dbReference>
<dbReference type="Proteomes" id="UP001057753">
    <property type="component" value="Unassembled WGS sequence"/>
</dbReference>
<organism evidence="2 3">
    <name type="scientific">Salipaludibacillus agaradhaerens</name>
    <name type="common">Bacillus agaradhaerens</name>
    <dbReference type="NCBI Taxonomy" id="76935"/>
    <lineage>
        <taxon>Bacteria</taxon>
        <taxon>Bacillati</taxon>
        <taxon>Bacillota</taxon>
        <taxon>Bacilli</taxon>
        <taxon>Bacillales</taxon>
        <taxon>Bacillaceae</taxon>
    </lineage>
</organism>
<dbReference type="Gene3D" id="3.40.250.10">
    <property type="entry name" value="Rhodanese-like domain"/>
    <property type="match status" value="1"/>
</dbReference>
<dbReference type="PANTHER" id="PTHR43031:SF17">
    <property type="entry name" value="SULFURTRANSFERASE YTWF-RELATED"/>
    <property type="match status" value="1"/>
</dbReference>
<dbReference type="SUPFAM" id="SSF52821">
    <property type="entry name" value="Rhodanese/Cell cycle control phosphatase"/>
    <property type="match status" value="1"/>
</dbReference>
<proteinExistence type="predicted"/>
<dbReference type="InterPro" id="IPR050229">
    <property type="entry name" value="GlpE_sulfurtransferase"/>
</dbReference>
<gene>
    <name evidence="2" type="ORF">HXA33_11325</name>
</gene>
<dbReference type="RefSeq" id="WP_257821582.1">
    <property type="nucleotide sequence ID" value="NZ_JABXYM010000001.1"/>
</dbReference>
<comment type="caution">
    <text evidence="2">The sequence shown here is derived from an EMBL/GenBank/DDBJ whole genome shotgun (WGS) entry which is preliminary data.</text>
</comment>
<dbReference type="InterPro" id="IPR036873">
    <property type="entry name" value="Rhodanese-like_dom_sf"/>
</dbReference>
<protein>
    <submittedName>
        <fullName evidence="2">Rhodanese-like domain-containing protein</fullName>
    </submittedName>
</protein>
<dbReference type="CDD" id="cd00158">
    <property type="entry name" value="RHOD"/>
    <property type="match status" value="1"/>
</dbReference>
<dbReference type="PROSITE" id="PS50206">
    <property type="entry name" value="RHODANESE_3"/>
    <property type="match status" value="1"/>
</dbReference>
<evidence type="ECO:0000259" key="1">
    <source>
        <dbReference type="PROSITE" id="PS50206"/>
    </source>
</evidence>
<dbReference type="AlphaFoldDB" id="A0A9Q4B2Q4"/>
<name>A0A9Q4B2Q4_SALAG</name>
<evidence type="ECO:0000313" key="2">
    <source>
        <dbReference type="EMBL" id="MCR6097151.1"/>
    </source>
</evidence>
<evidence type="ECO:0000313" key="3">
    <source>
        <dbReference type="Proteomes" id="UP001057753"/>
    </source>
</evidence>